<accession>A0A6I9U1V7</accession>
<feature type="domain" description="O-methyltransferase C-terminal" evidence="4">
    <location>
        <begin position="22"/>
        <end position="75"/>
    </location>
</feature>
<dbReference type="Proteomes" id="UP000504604">
    <property type="component" value="Linkage group LG9"/>
</dbReference>
<evidence type="ECO:0000256" key="2">
    <source>
        <dbReference type="ARBA" id="ARBA00022679"/>
    </source>
</evidence>
<dbReference type="InterPro" id="IPR016461">
    <property type="entry name" value="COMT-like"/>
</dbReference>
<dbReference type="Pfam" id="PF00891">
    <property type="entry name" value="Methyltransf_2"/>
    <property type="match status" value="1"/>
</dbReference>
<dbReference type="InterPro" id="IPR029063">
    <property type="entry name" value="SAM-dependent_MTases_sf"/>
</dbReference>
<evidence type="ECO:0000313" key="5">
    <source>
        <dbReference type="Proteomes" id="UP000504604"/>
    </source>
</evidence>
<sequence>MRMGCHLRCFGHSRAQGLRGTSGIEHIRGDMFVEVPRGDAILLKFILHNWDDEKCNKLLKNCYEALSDKEKAMVMSFQIASKLVLMQSMPLH</sequence>
<dbReference type="RefSeq" id="XP_011090527.1">
    <property type="nucleotide sequence ID" value="XM_011092225.2"/>
</dbReference>
<protein>
    <submittedName>
        <fullName evidence="6">Bergaptol O-methyltransferase</fullName>
    </submittedName>
</protein>
<dbReference type="SUPFAM" id="SSF53335">
    <property type="entry name" value="S-adenosyl-L-methionine-dependent methyltransferases"/>
    <property type="match status" value="1"/>
</dbReference>
<keyword evidence="2" id="KW-0808">Transferase</keyword>
<dbReference type="OrthoDB" id="1606438at2759"/>
<evidence type="ECO:0000256" key="1">
    <source>
        <dbReference type="ARBA" id="ARBA00022603"/>
    </source>
</evidence>
<keyword evidence="5" id="KW-1185">Reference proteome</keyword>
<evidence type="ECO:0000256" key="3">
    <source>
        <dbReference type="ARBA" id="ARBA00022691"/>
    </source>
</evidence>
<organism evidence="5 6">
    <name type="scientific">Sesamum indicum</name>
    <name type="common">Oriental sesame</name>
    <name type="synonym">Sesamum orientale</name>
    <dbReference type="NCBI Taxonomy" id="4182"/>
    <lineage>
        <taxon>Eukaryota</taxon>
        <taxon>Viridiplantae</taxon>
        <taxon>Streptophyta</taxon>
        <taxon>Embryophyta</taxon>
        <taxon>Tracheophyta</taxon>
        <taxon>Spermatophyta</taxon>
        <taxon>Magnoliopsida</taxon>
        <taxon>eudicotyledons</taxon>
        <taxon>Gunneridae</taxon>
        <taxon>Pentapetalae</taxon>
        <taxon>asterids</taxon>
        <taxon>lamiids</taxon>
        <taxon>Lamiales</taxon>
        <taxon>Pedaliaceae</taxon>
        <taxon>Sesamum</taxon>
    </lineage>
</organism>
<name>A0A6I9U1V7_SESIN</name>
<gene>
    <name evidence="6" type="primary">LOC105171194</name>
</gene>
<evidence type="ECO:0000313" key="6">
    <source>
        <dbReference type="RefSeq" id="XP_011090527.1"/>
    </source>
</evidence>
<dbReference type="InterPro" id="IPR001077">
    <property type="entry name" value="COMT_C"/>
</dbReference>
<dbReference type="PROSITE" id="PS51683">
    <property type="entry name" value="SAM_OMT_II"/>
    <property type="match status" value="1"/>
</dbReference>
<dbReference type="GeneID" id="105171194"/>
<dbReference type="KEGG" id="sind:105171194"/>
<dbReference type="GO" id="GO:0032259">
    <property type="term" value="P:methylation"/>
    <property type="evidence" value="ECO:0007669"/>
    <property type="project" value="UniProtKB-KW"/>
</dbReference>
<dbReference type="PANTHER" id="PTHR11746">
    <property type="entry name" value="O-METHYLTRANSFERASE"/>
    <property type="match status" value="1"/>
</dbReference>
<dbReference type="AlphaFoldDB" id="A0A6I9U1V7"/>
<proteinExistence type="predicted"/>
<keyword evidence="3" id="KW-0949">S-adenosyl-L-methionine</keyword>
<dbReference type="Gene3D" id="3.40.50.150">
    <property type="entry name" value="Vaccinia Virus protein VP39"/>
    <property type="match status" value="1"/>
</dbReference>
<dbReference type="InParanoid" id="A0A6I9U1V7"/>
<keyword evidence="1" id="KW-0489">Methyltransferase</keyword>
<reference evidence="6" key="1">
    <citation type="submission" date="2025-08" db="UniProtKB">
        <authorList>
            <consortium name="RefSeq"/>
        </authorList>
    </citation>
    <scope>IDENTIFICATION</scope>
</reference>
<evidence type="ECO:0000259" key="4">
    <source>
        <dbReference type="Pfam" id="PF00891"/>
    </source>
</evidence>
<dbReference type="GO" id="GO:0008171">
    <property type="term" value="F:O-methyltransferase activity"/>
    <property type="evidence" value="ECO:0007669"/>
    <property type="project" value="InterPro"/>
</dbReference>